<dbReference type="EMBL" id="UINC01057736">
    <property type="protein sequence ID" value="SVB79220.1"/>
    <property type="molecule type" value="Genomic_DNA"/>
</dbReference>
<evidence type="ECO:0000313" key="2">
    <source>
        <dbReference type="EMBL" id="SVB79220.1"/>
    </source>
</evidence>
<dbReference type="InterPro" id="IPR005532">
    <property type="entry name" value="SUMF_dom"/>
</dbReference>
<dbReference type="Pfam" id="PF03781">
    <property type="entry name" value="FGE-sulfatase"/>
    <property type="match status" value="1"/>
</dbReference>
<organism evidence="2">
    <name type="scientific">marine metagenome</name>
    <dbReference type="NCBI Taxonomy" id="408172"/>
    <lineage>
        <taxon>unclassified sequences</taxon>
        <taxon>metagenomes</taxon>
        <taxon>ecological metagenomes</taxon>
    </lineage>
</organism>
<proteinExistence type="predicted"/>
<dbReference type="AlphaFoldDB" id="A0A382GVY5"/>
<dbReference type="GO" id="GO:0120147">
    <property type="term" value="F:formylglycine-generating oxidase activity"/>
    <property type="evidence" value="ECO:0007669"/>
    <property type="project" value="TreeGrafter"/>
</dbReference>
<evidence type="ECO:0000259" key="1">
    <source>
        <dbReference type="Pfam" id="PF03781"/>
    </source>
</evidence>
<dbReference type="InterPro" id="IPR042095">
    <property type="entry name" value="SUMF_sf"/>
</dbReference>
<gene>
    <name evidence="2" type="ORF">METZ01_LOCUS232074</name>
</gene>
<dbReference type="PANTHER" id="PTHR23150:SF19">
    <property type="entry name" value="FORMYLGLYCINE-GENERATING ENZYME"/>
    <property type="match status" value="1"/>
</dbReference>
<dbReference type="InterPro" id="IPR016187">
    <property type="entry name" value="CTDL_fold"/>
</dbReference>
<feature type="non-terminal residue" evidence="2">
    <location>
        <position position="238"/>
    </location>
</feature>
<dbReference type="PANTHER" id="PTHR23150">
    <property type="entry name" value="SULFATASE MODIFYING FACTOR 1, 2"/>
    <property type="match status" value="1"/>
</dbReference>
<dbReference type="Gene3D" id="3.90.1580.10">
    <property type="entry name" value="paralog of FGE (formylglycine-generating enzyme)"/>
    <property type="match status" value="1"/>
</dbReference>
<dbReference type="SUPFAM" id="SSF56436">
    <property type="entry name" value="C-type lectin-like"/>
    <property type="match status" value="1"/>
</dbReference>
<dbReference type="InterPro" id="IPR051043">
    <property type="entry name" value="Sulfatase_Mod_Factor_Kinase"/>
</dbReference>
<protein>
    <recommendedName>
        <fullName evidence="1">Sulfatase-modifying factor enzyme-like domain-containing protein</fullName>
    </recommendedName>
</protein>
<feature type="domain" description="Sulfatase-modifying factor enzyme-like" evidence="1">
    <location>
        <begin position="33"/>
        <end position="238"/>
    </location>
</feature>
<reference evidence="2" key="1">
    <citation type="submission" date="2018-05" db="EMBL/GenBank/DDBJ databases">
        <authorList>
            <person name="Lanie J.A."/>
            <person name="Ng W.-L."/>
            <person name="Kazmierczak K.M."/>
            <person name="Andrzejewski T.M."/>
            <person name="Davidsen T.M."/>
            <person name="Wayne K.J."/>
            <person name="Tettelin H."/>
            <person name="Glass J.I."/>
            <person name="Rusch D."/>
            <person name="Podicherti R."/>
            <person name="Tsui H.-C.T."/>
            <person name="Winkler M.E."/>
        </authorList>
    </citation>
    <scope>NUCLEOTIDE SEQUENCE</scope>
</reference>
<accession>A0A382GVY5</accession>
<sequence length="238" mass="26861">MKKYLILFICVFGCNSNPNLNKVNISVGDGEMTMIWVPSGSFMMGSSDSMAKNDEMPIHKVELDGFWISETAITNNQFEAFVKETKYVTTAEVAPSLDDIMSQLPKNTPPPPKELLVPGSLTFINSDQPAHPNSSIDWWKWSPQISWKNPRGKDSSIDGLGNHPVVHVSWYDAQEYSLWLNMELPTEAQWEYAAKLGGVSNRRQINIWQGIFPISNNRTDGHLKTNPVKYYKPNNIGL</sequence>
<name>A0A382GVY5_9ZZZZ</name>